<feature type="domain" description="VOC" evidence="1">
    <location>
        <begin position="5"/>
        <end position="116"/>
    </location>
</feature>
<evidence type="ECO:0000259" key="1">
    <source>
        <dbReference type="PROSITE" id="PS51819"/>
    </source>
</evidence>
<dbReference type="Pfam" id="PF00903">
    <property type="entry name" value="Glyoxalase"/>
    <property type="match status" value="1"/>
</dbReference>
<dbReference type="EMBL" id="SMKX01000044">
    <property type="protein sequence ID" value="TDD58862.1"/>
    <property type="molecule type" value="Genomic_DNA"/>
</dbReference>
<dbReference type="InterPro" id="IPR029068">
    <property type="entry name" value="Glyas_Bleomycin-R_OHBP_Dase"/>
</dbReference>
<dbReference type="AlphaFoldDB" id="A0A4R4ZPM2"/>
<evidence type="ECO:0000313" key="3">
    <source>
        <dbReference type="Proteomes" id="UP000295124"/>
    </source>
</evidence>
<name>A0A4R4ZPM2_9ACTN</name>
<dbReference type="PROSITE" id="PS51819">
    <property type="entry name" value="VOC"/>
    <property type="match status" value="1"/>
</dbReference>
<gene>
    <name evidence="2" type="ORF">E1263_17460</name>
</gene>
<evidence type="ECO:0000313" key="2">
    <source>
        <dbReference type="EMBL" id="TDD58862.1"/>
    </source>
</evidence>
<organism evidence="2 3">
    <name type="scientific">Kribbella antibiotica</name>
    <dbReference type="NCBI Taxonomy" id="190195"/>
    <lineage>
        <taxon>Bacteria</taxon>
        <taxon>Bacillati</taxon>
        <taxon>Actinomycetota</taxon>
        <taxon>Actinomycetes</taxon>
        <taxon>Propionibacteriales</taxon>
        <taxon>Kribbellaceae</taxon>
        <taxon>Kribbella</taxon>
    </lineage>
</organism>
<keyword evidence="3" id="KW-1185">Reference proteome</keyword>
<accession>A0A4R4ZPM2</accession>
<dbReference type="Proteomes" id="UP000295124">
    <property type="component" value="Unassembled WGS sequence"/>
</dbReference>
<dbReference type="InterPro" id="IPR037523">
    <property type="entry name" value="VOC_core"/>
</dbReference>
<dbReference type="SUPFAM" id="SSF54593">
    <property type="entry name" value="Glyoxalase/Bleomycin resistance protein/Dihydroxybiphenyl dioxygenase"/>
    <property type="match status" value="1"/>
</dbReference>
<dbReference type="OrthoDB" id="4193194at2"/>
<sequence>MNRPRLRHLAFVARDAAKLASFYVEHFGMEQFHQEADGSRFLTDGYLNLAIIQQALDGEVPTGFNHFGFHVEDADLVRGELTEAGHPAPASRMTNRPFAEYRGIDPEGNWFDISAGGFVPPHLEQR</sequence>
<dbReference type="Gene3D" id="3.10.180.10">
    <property type="entry name" value="2,3-Dihydroxybiphenyl 1,2-Dioxygenase, domain 1"/>
    <property type="match status" value="1"/>
</dbReference>
<dbReference type="InterPro" id="IPR004360">
    <property type="entry name" value="Glyas_Fos-R_dOase_dom"/>
</dbReference>
<protein>
    <submittedName>
        <fullName evidence="2">VOC family protein</fullName>
    </submittedName>
</protein>
<dbReference type="CDD" id="cd06587">
    <property type="entry name" value="VOC"/>
    <property type="match status" value="1"/>
</dbReference>
<comment type="caution">
    <text evidence="2">The sequence shown here is derived from an EMBL/GenBank/DDBJ whole genome shotgun (WGS) entry which is preliminary data.</text>
</comment>
<proteinExistence type="predicted"/>
<reference evidence="2 3" key="1">
    <citation type="submission" date="2019-03" db="EMBL/GenBank/DDBJ databases">
        <title>Draft genome sequences of novel Actinobacteria.</title>
        <authorList>
            <person name="Sahin N."/>
            <person name="Ay H."/>
            <person name="Saygin H."/>
        </authorList>
    </citation>
    <scope>NUCLEOTIDE SEQUENCE [LARGE SCALE GENOMIC DNA]</scope>
    <source>
        <strain evidence="2 3">JCM 13523</strain>
    </source>
</reference>
<dbReference type="RefSeq" id="WP_132168589.1">
    <property type="nucleotide sequence ID" value="NZ_SMKX01000044.1"/>
</dbReference>